<dbReference type="AlphaFoldDB" id="A0A5C7G7D0"/>
<accession>A0A5C7G7D0</accession>
<dbReference type="RefSeq" id="WP_147933283.1">
    <property type="nucleotide sequence ID" value="NZ_VPFD01000002.1"/>
</dbReference>
<dbReference type="Proteomes" id="UP000321413">
    <property type="component" value="Unassembled WGS sequence"/>
</dbReference>
<gene>
    <name evidence="2" type="ORF">FVD38_01890</name>
</gene>
<reference evidence="2 3" key="1">
    <citation type="submission" date="2019-08" db="EMBL/GenBank/DDBJ databases">
        <title>Massilia golmudensis sp. nov., isolated from sand in the Qinghai-Tibetan Plateau.</title>
        <authorList>
            <person name="Zhang B."/>
        </authorList>
    </citation>
    <scope>NUCLEOTIDE SEQUENCE [LARGE SCALE GENOMIC DNA]</scope>
    <source>
        <strain evidence="2 3">GEM5</strain>
    </source>
</reference>
<proteinExistence type="predicted"/>
<organism evidence="2 3">
    <name type="scientific">Massilia arenae</name>
    <dbReference type="NCBI Taxonomy" id="2603288"/>
    <lineage>
        <taxon>Bacteria</taxon>
        <taxon>Pseudomonadati</taxon>
        <taxon>Pseudomonadota</taxon>
        <taxon>Betaproteobacteria</taxon>
        <taxon>Burkholderiales</taxon>
        <taxon>Oxalobacteraceae</taxon>
        <taxon>Telluria group</taxon>
        <taxon>Massilia</taxon>
    </lineage>
</organism>
<keyword evidence="3" id="KW-1185">Reference proteome</keyword>
<keyword evidence="1" id="KW-0812">Transmembrane</keyword>
<protein>
    <submittedName>
        <fullName evidence="2">Uncharacterized protein</fullName>
    </submittedName>
</protein>
<keyword evidence="1" id="KW-0472">Membrane</keyword>
<feature type="transmembrane region" description="Helical" evidence="1">
    <location>
        <begin position="429"/>
        <end position="450"/>
    </location>
</feature>
<sequence length="465" mass="50803">MTSTRTPSKSVAVQEQCIDLPGETVRCWRSRDNLRVILRKHRDVFFDINLKPGATYTVEAMSDFYSPQTKRLVKKVDFKDGERLHLWVGRGFEGGLVLKQGTSVIGEFTVSVLDAQNYGPDPKIKPEPLMIILGSREMPNSIFRQLDDPYGVLKIRNFFNPQYDPKVAILRDYGARHEYSCTREDPEISDYVCVTEAVSSDLQEQALQKLEDGNPVEGGVSQIFIAPTSNRAPSGLYAALAATISNISGNEHLTSNWFKESAGYLQENWRSLDKILMRVRVEKKAKGKYRVIFRGRPLSKIAAQAIGGSAQVKKAFHSAPMGTGKSAFLDGGFARDGKSGYGGMKRMILTSSENFRGGMKIQIIGTVIDIIGDVNDVYFKEEGSRDLSEFLGRAGVSIAKAGATAVIGSAIAALAVAGVALFFTAGMPVVLGVMIVVGGYILAATIVDIIDSHFGIKESVAERAR</sequence>
<name>A0A5C7G7D0_9BURK</name>
<comment type="caution">
    <text evidence="2">The sequence shown here is derived from an EMBL/GenBank/DDBJ whole genome shotgun (WGS) entry which is preliminary data.</text>
</comment>
<dbReference type="EMBL" id="VPFD01000002">
    <property type="protein sequence ID" value="TXG01956.1"/>
    <property type="molecule type" value="Genomic_DNA"/>
</dbReference>
<feature type="transmembrane region" description="Helical" evidence="1">
    <location>
        <begin position="401"/>
        <end position="423"/>
    </location>
</feature>
<evidence type="ECO:0000313" key="2">
    <source>
        <dbReference type="EMBL" id="TXG01956.1"/>
    </source>
</evidence>
<keyword evidence="1" id="KW-1133">Transmembrane helix</keyword>
<evidence type="ECO:0000256" key="1">
    <source>
        <dbReference type="SAM" id="Phobius"/>
    </source>
</evidence>
<evidence type="ECO:0000313" key="3">
    <source>
        <dbReference type="Proteomes" id="UP000321413"/>
    </source>
</evidence>